<comment type="pathway">
    <text evidence="3">Energy metabolism; sulfur metabolism.</text>
</comment>
<dbReference type="InterPro" id="IPR014756">
    <property type="entry name" value="Ig_E-set"/>
</dbReference>
<dbReference type="FunFam" id="2.60.40.650:FF:000002">
    <property type="entry name" value="sulfite oxidase"/>
    <property type="match status" value="1"/>
</dbReference>
<feature type="domain" description="Oxidoreductase molybdopterin-binding" evidence="10">
    <location>
        <begin position="53"/>
        <end position="235"/>
    </location>
</feature>
<evidence type="ECO:0000256" key="4">
    <source>
        <dbReference type="ARBA" id="ARBA00012505"/>
    </source>
</evidence>
<dbReference type="GO" id="GO:0008482">
    <property type="term" value="F:sulfite oxidase activity"/>
    <property type="evidence" value="ECO:0007669"/>
    <property type="project" value="UniProtKB-EC"/>
</dbReference>
<dbReference type="InterPro" id="IPR036374">
    <property type="entry name" value="OxRdtase_Mopterin-bd_sf"/>
</dbReference>
<comment type="cofactor">
    <cofactor evidence="1">
        <name>Mo-molybdopterin</name>
        <dbReference type="ChEBI" id="CHEBI:71302"/>
    </cofactor>
</comment>
<dbReference type="FunFam" id="3.90.420.10:FF:000004">
    <property type="entry name" value="Sulfite oxidase"/>
    <property type="match status" value="1"/>
</dbReference>
<evidence type="ECO:0000256" key="9">
    <source>
        <dbReference type="SAM" id="MobiDB-lite"/>
    </source>
</evidence>
<dbReference type="Gene3D" id="3.90.420.10">
    <property type="entry name" value="Oxidoreductase, molybdopterin-binding domain"/>
    <property type="match status" value="1"/>
</dbReference>
<dbReference type="PANTHER" id="PTHR19372">
    <property type="entry name" value="SULFITE REDUCTASE"/>
    <property type="match status" value="1"/>
</dbReference>
<dbReference type="PANTHER" id="PTHR19372:SF7">
    <property type="entry name" value="SULFITE OXIDASE, MITOCHONDRIAL"/>
    <property type="match status" value="1"/>
</dbReference>
<dbReference type="GO" id="GO:0020037">
    <property type="term" value="F:heme binding"/>
    <property type="evidence" value="ECO:0007669"/>
    <property type="project" value="TreeGrafter"/>
</dbReference>
<evidence type="ECO:0000256" key="2">
    <source>
        <dbReference type="ARBA" id="ARBA00004678"/>
    </source>
</evidence>
<evidence type="ECO:0000256" key="6">
    <source>
        <dbReference type="ARBA" id="ARBA00022723"/>
    </source>
</evidence>
<evidence type="ECO:0000259" key="10">
    <source>
        <dbReference type="Pfam" id="PF00174"/>
    </source>
</evidence>
<dbReference type="InterPro" id="IPR005066">
    <property type="entry name" value="MoCF_OxRdtse_dimer"/>
</dbReference>
<dbReference type="GO" id="GO:0006790">
    <property type="term" value="P:sulfur compound metabolic process"/>
    <property type="evidence" value="ECO:0007669"/>
    <property type="project" value="TreeGrafter"/>
</dbReference>
<dbReference type="Gene3D" id="2.60.40.650">
    <property type="match status" value="1"/>
</dbReference>
<dbReference type="CDD" id="cd02111">
    <property type="entry name" value="eukary_SO_Moco"/>
    <property type="match status" value="1"/>
</dbReference>
<accession>A0A0C9RRG0</accession>
<dbReference type="InterPro" id="IPR000572">
    <property type="entry name" value="OxRdtase_Mopterin-bd_dom"/>
</dbReference>
<dbReference type="EMBL" id="GCHU01019281">
    <property type="protein sequence ID" value="JAG86064.1"/>
    <property type="molecule type" value="Transcribed_RNA"/>
</dbReference>
<evidence type="ECO:0000259" key="11">
    <source>
        <dbReference type="Pfam" id="PF03404"/>
    </source>
</evidence>
<evidence type="ECO:0000256" key="5">
    <source>
        <dbReference type="ARBA" id="ARBA00022505"/>
    </source>
</evidence>
<evidence type="ECO:0000256" key="8">
    <source>
        <dbReference type="ARBA" id="ARBA00070338"/>
    </source>
</evidence>
<dbReference type="GO" id="GO:0005739">
    <property type="term" value="C:mitochondrion"/>
    <property type="evidence" value="ECO:0007669"/>
    <property type="project" value="TreeGrafter"/>
</dbReference>
<comment type="pathway">
    <text evidence="2">Sulfur metabolism.</text>
</comment>
<protein>
    <recommendedName>
        <fullName evidence="8">Sulfite oxidase</fullName>
        <ecNumber evidence="4">1.8.3.1</ecNumber>
    </recommendedName>
</protein>
<proteinExistence type="predicted"/>
<sequence>MQALRGPSTYGEEPSRHPSLKVNAKEPFNAEPPRTALIESYVTSVDMFYKRNHGPIPVLDDLDRYRVIVGGLVPKPLLISMDDIRMLPKYTIMATLQCAGNRRTPMSKTKTVKGVGWDVGAVGNAVWGGAKLSDLLKLVGVPENTAKTEAGGRHVEFTSVDVCKEEKGGPYKASIPLLQATNPIADVLLAYEMNGEVLNRDHGYPLRGIVPGTIGARSVKWLDRIEVLANECQGFFMQKDYKMFPPTVDWDNINWLSRRPLMDFPVQCAICSLEDICSIERGKKVSIHGYALSGGGRGIERVDVSVDGGKTWMEARKYQRDDIQYVADSEECDKWAWVHFELEAEIHTPTDIIAKAVDSSANVQPEKVETIWNLRGVLNTSWHVIHVNSSPKSIRSSL</sequence>
<dbReference type="GO" id="GO:0043546">
    <property type="term" value="F:molybdopterin cofactor binding"/>
    <property type="evidence" value="ECO:0007669"/>
    <property type="project" value="TreeGrafter"/>
</dbReference>
<keyword evidence="5" id="KW-0500">Molybdenum</keyword>
<dbReference type="EC" id="1.8.3.1" evidence="4"/>
<reference evidence="12" key="1">
    <citation type="submission" date="2015-02" db="EMBL/GenBank/DDBJ databases">
        <title>A transcriptome of Wollemia nobilis - a relic of Gondwana.</title>
        <authorList>
            <person name="Chia J.Y."/>
            <person name="Leong Y.S."/>
            <person name="Abdul Karim S."/>
            <person name="Wan Azmi N."/>
            <person name="Hercus R."/>
            <person name="Croft L."/>
        </authorList>
    </citation>
    <scope>NUCLEOTIDE SEQUENCE</scope>
    <source>
        <strain evidence="12">MaeBrown</strain>
        <tissue evidence="12">Leaf</tissue>
    </source>
</reference>
<name>A0A0C9RRG0_9CONI</name>
<dbReference type="Pfam" id="PF03404">
    <property type="entry name" value="Mo-co_dimer"/>
    <property type="match status" value="1"/>
</dbReference>
<dbReference type="GO" id="GO:0030151">
    <property type="term" value="F:molybdenum ion binding"/>
    <property type="evidence" value="ECO:0007669"/>
    <property type="project" value="InterPro"/>
</dbReference>
<keyword evidence="6" id="KW-0479">Metal-binding</keyword>
<keyword evidence="7" id="KW-0560">Oxidoreductase</keyword>
<dbReference type="InterPro" id="IPR008335">
    <property type="entry name" value="Mopterin_OxRdtase_euk"/>
</dbReference>
<dbReference type="Pfam" id="PF00174">
    <property type="entry name" value="Oxidored_molyb"/>
    <property type="match status" value="1"/>
</dbReference>
<evidence type="ECO:0000256" key="3">
    <source>
        <dbReference type="ARBA" id="ARBA00004971"/>
    </source>
</evidence>
<feature type="region of interest" description="Disordered" evidence="9">
    <location>
        <begin position="1"/>
        <end position="28"/>
    </location>
</feature>
<evidence type="ECO:0000313" key="12">
    <source>
        <dbReference type="EMBL" id="JAG86064.1"/>
    </source>
</evidence>
<dbReference type="SUPFAM" id="SSF56524">
    <property type="entry name" value="Oxidoreductase molybdopterin-binding domain"/>
    <property type="match status" value="1"/>
</dbReference>
<dbReference type="AlphaFoldDB" id="A0A0C9RRG0"/>
<evidence type="ECO:0000256" key="7">
    <source>
        <dbReference type="ARBA" id="ARBA00023002"/>
    </source>
</evidence>
<feature type="domain" description="Moybdenum cofactor oxidoreductase dimerisation" evidence="11">
    <location>
        <begin position="260"/>
        <end position="388"/>
    </location>
</feature>
<organism evidence="12">
    <name type="scientific">Wollemia nobilis</name>
    <dbReference type="NCBI Taxonomy" id="56998"/>
    <lineage>
        <taxon>Eukaryota</taxon>
        <taxon>Viridiplantae</taxon>
        <taxon>Streptophyta</taxon>
        <taxon>Embryophyta</taxon>
        <taxon>Tracheophyta</taxon>
        <taxon>Spermatophyta</taxon>
        <taxon>Pinopsida</taxon>
        <taxon>Pinidae</taxon>
        <taxon>Conifers II</taxon>
        <taxon>Araucariales</taxon>
        <taxon>Araucariaceae</taxon>
        <taxon>Wollemia</taxon>
    </lineage>
</organism>
<dbReference type="PRINTS" id="PR00407">
    <property type="entry name" value="EUMOPTERIN"/>
</dbReference>
<evidence type="ECO:0000256" key="1">
    <source>
        <dbReference type="ARBA" id="ARBA00001924"/>
    </source>
</evidence>
<dbReference type="SUPFAM" id="SSF81296">
    <property type="entry name" value="E set domains"/>
    <property type="match status" value="1"/>
</dbReference>